<sequence length="61" mass="6817">MFAQVEVSQGILKGKVCETVFGKKYYSFEGIPYAKPPVGNLRFRAEKIAVCAMDIDESKDI</sequence>
<dbReference type="AlphaFoldDB" id="A0A835GF86"/>
<protein>
    <recommendedName>
        <fullName evidence="2">Carboxylesterase type B domain-containing protein</fullName>
    </recommendedName>
</protein>
<reference evidence="3" key="1">
    <citation type="submission" date="2020-08" db="EMBL/GenBank/DDBJ databases">
        <title>Spodoptera exigua strain:BAW_Kor-Di-RS1 Genome sequencing and assembly.</title>
        <authorList>
            <person name="Kim J."/>
            <person name="Nam H.Y."/>
            <person name="Kwon M."/>
            <person name="Choi J.H."/>
            <person name="Cho S.R."/>
            <person name="Kim G.-H."/>
        </authorList>
    </citation>
    <scope>NUCLEOTIDE SEQUENCE</scope>
    <source>
        <strain evidence="3">BAW_Kor-Di-RS1</strain>
        <tissue evidence="3">Whole-body</tissue>
    </source>
</reference>
<dbReference type="Proteomes" id="UP000648187">
    <property type="component" value="Unassembled WGS sequence"/>
</dbReference>
<evidence type="ECO:0000259" key="2">
    <source>
        <dbReference type="Pfam" id="PF00135"/>
    </source>
</evidence>
<name>A0A835GF86_SPOEX</name>
<dbReference type="Gene3D" id="3.40.50.1820">
    <property type="entry name" value="alpha/beta hydrolase"/>
    <property type="match status" value="1"/>
</dbReference>
<dbReference type="InterPro" id="IPR002018">
    <property type="entry name" value="CarbesteraseB"/>
</dbReference>
<keyword evidence="4" id="KW-1185">Reference proteome</keyword>
<organism evidence="3 4">
    <name type="scientific">Spodoptera exigua</name>
    <name type="common">Beet armyworm</name>
    <name type="synonym">Noctua fulgens</name>
    <dbReference type="NCBI Taxonomy" id="7107"/>
    <lineage>
        <taxon>Eukaryota</taxon>
        <taxon>Metazoa</taxon>
        <taxon>Ecdysozoa</taxon>
        <taxon>Arthropoda</taxon>
        <taxon>Hexapoda</taxon>
        <taxon>Insecta</taxon>
        <taxon>Pterygota</taxon>
        <taxon>Neoptera</taxon>
        <taxon>Endopterygota</taxon>
        <taxon>Lepidoptera</taxon>
        <taxon>Glossata</taxon>
        <taxon>Ditrysia</taxon>
        <taxon>Noctuoidea</taxon>
        <taxon>Noctuidae</taxon>
        <taxon>Amphipyrinae</taxon>
        <taxon>Spodoptera</taxon>
    </lineage>
</organism>
<keyword evidence="1" id="KW-0325">Glycoprotein</keyword>
<evidence type="ECO:0000313" key="3">
    <source>
        <dbReference type="EMBL" id="KAF9413433.1"/>
    </source>
</evidence>
<dbReference type="EMBL" id="JACKWZ010000159">
    <property type="protein sequence ID" value="KAF9413433.1"/>
    <property type="molecule type" value="Genomic_DNA"/>
</dbReference>
<dbReference type="Pfam" id="PF00135">
    <property type="entry name" value="COesterase"/>
    <property type="match status" value="1"/>
</dbReference>
<proteinExistence type="predicted"/>
<comment type="caution">
    <text evidence="3">The sequence shown here is derived from an EMBL/GenBank/DDBJ whole genome shotgun (WGS) entry which is preliminary data.</text>
</comment>
<dbReference type="SUPFAM" id="SSF53474">
    <property type="entry name" value="alpha/beta-Hydrolases"/>
    <property type="match status" value="1"/>
</dbReference>
<dbReference type="InterPro" id="IPR029058">
    <property type="entry name" value="AB_hydrolase_fold"/>
</dbReference>
<feature type="domain" description="Carboxylesterase type B" evidence="2">
    <location>
        <begin position="4"/>
        <end position="45"/>
    </location>
</feature>
<evidence type="ECO:0000313" key="4">
    <source>
        <dbReference type="Proteomes" id="UP000648187"/>
    </source>
</evidence>
<gene>
    <name evidence="3" type="ORF">HW555_008325</name>
</gene>
<accession>A0A835GF86</accession>
<evidence type="ECO:0000256" key="1">
    <source>
        <dbReference type="ARBA" id="ARBA00023180"/>
    </source>
</evidence>